<dbReference type="Proteomes" id="UP001279734">
    <property type="component" value="Unassembled WGS sequence"/>
</dbReference>
<feature type="domain" description="EF-hand" evidence="2">
    <location>
        <begin position="142"/>
        <end position="177"/>
    </location>
</feature>
<dbReference type="Pfam" id="PF13202">
    <property type="entry name" value="EF-hand_5"/>
    <property type="match status" value="1"/>
</dbReference>
<dbReference type="SUPFAM" id="SSF47473">
    <property type="entry name" value="EF-hand"/>
    <property type="match status" value="1"/>
</dbReference>
<organism evidence="3 4">
    <name type="scientific">Nepenthes gracilis</name>
    <name type="common">Slender pitcher plant</name>
    <dbReference type="NCBI Taxonomy" id="150966"/>
    <lineage>
        <taxon>Eukaryota</taxon>
        <taxon>Viridiplantae</taxon>
        <taxon>Streptophyta</taxon>
        <taxon>Embryophyta</taxon>
        <taxon>Tracheophyta</taxon>
        <taxon>Spermatophyta</taxon>
        <taxon>Magnoliopsida</taxon>
        <taxon>eudicotyledons</taxon>
        <taxon>Gunneridae</taxon>
        <taxon>Pentapetalae</taxon>
        <taxon>Caryophyllales</taxon>
        <taxon>Nepenthaceae</taxon>
        <taxon>Nepenthes</taxon>
    </lineage>
</organism>
<evidence type="ECO:0000313" key="4">
    <source>
        <dbReference type="Proteomes" id="UP001279734"/>
    </source>
</evidence>
<keyword evidence="4" id="KW-1185">Reference proteome</keyword>
<dbReference type="PANTHER" id="PTHR46824:SF1">
    <property type="entry name" value="CALCIUM-BINDING PROTEIN CML49-RELATED"/>
    <property type="match status" value="1"/>
</dbReference>
<name>A0AAD3SX16_NEPGR</name>
<dbReference type="CDD" id="cd16180">
    <property type="entry name" value="EFh_PEF_Group_I"/>
    <property type="match status" value="1"/>
</dbReference>
<gene>
    <name evidence="3" type="ORF">Nepgr_020541</name>
</gene>
<keyword evidence="1" id="KW-0106">Calcium</keyword>
<dbReference type="Gene3D" id="1.10.238.10">
    <property type="entry name" value="EF-hand"/>
    <property type="match status" value="1"/>
</dbReference>
<dbReference type="InterPro" id="IPR018247">
    <property type="entry name" value="EF_Hand_1_Ca_BS"/>
</dbReference>
<dbReference type="PROSITE" id="PS00018">
    <property type="entry name" value="EF_HAND_1"/>
    <property type="match status" value="2"/>
</dbReference>
<evidence type="ECO:0000313" key="3">
    <source>
        <dbReference type="EMBL" id="GMH18700.1"/>
    </source>
</evidence>
<comment type="caution">
    <text evidence="3">The sequence shown here is derived from an EMBL/GenBank/DDBJ whole genome shotgun (WGS) entry which is preliminary data.</text>
</comment>
<evidence type="ECO:0000256" key="1">
    <source>
        <dbReference type="ARBA" id="ARBA00022837"/>
    </source>
</evidence>
<dbReference type="EMBL" id="BSYO01000019">
    <property type="protein sequence ID" value="GMH18700.1"/>
    <property type="molecule type" value="Genomic_DNA"/>
</dbReference>
<evidence type="ECO:0000259" key="2">
    <source>
        <dbReference type="PROSITE" id="PS50222"/>
    </source>
</evidence>
<reference evidence="3" key="1">
    <citation type="submission" date="2023-05" db="EMBL/GenBank/DDBJ databases">
        <title>Nepenthes gracilis genome sequencing.</title>
        <authorList>
            <person name="Fukushima K."/>
        </authorList>
    </citation>
    <scope>NUCLEOTIDE SEQUENCE</scope>
    <source>
        <strain evidence="3">SING2019-196</strain>
    </source>
</reference>
<protein>
    <recommendedName>
        <fullName evidence="2">EF-hand domain-containing protein</fullName>
    </recommendedName>
</protein>
<proteinExistence type="predicted"/>
<dbReference type="InterPro" id="IPR011992">
    <property type="entry name" value="EF-hand-dom_pair"/>
</dbReference>
<dbReference type="InterPro" id="IPR002048">
    <property type="entry name" value="EF_hand_dom"/>
</dbReference>
<dbReference type="PROSITE" id="PS50222">
    <property type="entry name" value="EF_HAND_2"/>
    <property type="match status" value="2"/>
</dbReference>
<dbReference type="Pfam" id="PF13499">
    <property type="entry name" value="EF-hand_7"/>
    <property type="match status" value="1"/>
</dbReference>
<dbReference type="InterPro" id="IPR044590">
    <property type="entry name" value="CML48/49/50"/>
</dbReference>
<sequence length="312" mass="34994">MAYEYQYEYHEYGSQPYGASRTYSTVNQKTGYDWGGSDCQAQIKGSSAEDSQSFSSESYSNYNQKAGGYWGVGDGMSQLSLTSSENKQRTYGSGGGGYDSQVQTYRLENQVTGGNQVLMGGPGSQRDDNPFWELLPSSFPAGTDQRVIDCYNRIDKDKNGLIDDRELQTALSNFSQSFGLRTVHLLMYSFTNTNARVIGPKEFVPLLNSLKSWKELFQRFDRDRNGRIDASEMKQALLSLGYSVPPMVLQLLVSKFDKSQSKCAVEYDNFIECCLTIKGLTEKFRAKENPDSATATFTYHEFLLSVLPFIIA</sequence>
<feature type="domain" description="EF-hand" evidence="2">
    <location>
        <begin position="208"/>
        <end position="243"/>
    </location>
</feature>
<accession>A0AAD3SX16</accession>
<dbReference type="PANTHER" id="PTHR46824">
    <property type="entry name" value="CALCIUM-BINDING PROTEIN CML48-RELATED"/>
    <property type="match status" value="1"/>
</dbReference>
<dbReference type="GO" id="GO:0005509">
    <property type="term" value="F:calcium ion binding"/>
    <property type="evidence" value="ECO:0007669"/>
    <property type="project" value="InterPro"/>
</dbReference>
<dbReference type="SMART" id="SM00054">
    <property type="entry name" value="EFh"/>
    <property type="match status" value="2"/>
</dbReference>
<dbReference type="AlphaFoldDB" id="A0AAD3SX16"/>